<comment type="caution">
    <text evidence="5">The sequence shown here is derived from an EMBL/GenBank/DDBJ whole genome shotgun (WGS) entry which is preliminary data.</text>
</comment>
<dbReference type="Pfam" id="PF25087">
    <property type="entry name" value="GMPPB_C"/>
    <property type="match status" value="1"/>
</dbReference>
<dbReference type="PANTHER" id="PTHR22572">
    <property type="entry name" value="SUGAR-1-PHOSPHATE GUANYL TRANSFERASE"/>
    <property type="match status" value="1"/>
</dbReference>
<sequence>MKALLLAGGLGTRLRPLTDDLPKPMVPIMGKPLLERIILNLKKSGVDEVVISTHYKSDYIENYFKGKSKELGVKIHYVTEETPLGTGGAIKNAEKFFDDTFLILNSDIVSDIDYADLVKYHKRRRAQVTIASIEVRDTSQYGVIEFDSKGFITAFKEKPKPGESNSKYINAGVYVFEPEVLKEIPANTQVSVERETYPLLLSKGYKMAIYKFTGYWMDIGTVDKYKKVHEDILKGKSRFVAGLSTRGIILGENVKIHPTASVIGPAYIGDNTEVDAYATVGPYTVIGSNCRIGQESKVSNSVLWDNIKVRRFARLENSVVTSECVVEVNMETKNTVFTANKLADITLTP</sequence>
<comment type="similarity">
    <text evidence="1">Belongs to the transferase hexapeptide repeat family.</text>
</comment>
<dbReference type="InterPro" id="IPR005835">
    <property type="entry name" value="NTP_transferase_dom"/>
</dbReference>
<organism evidence="5 6">
    <name type="scientific">Caldanaerobacter subterraneus</name>
    <dbReference type="NCBI Taxonomy" id="911092"/>
    <lineage>
        <taxon>Bacteria</taxon>
        <taxon>Bacillati</taxon>
        <taxon>Bacillota</taxon>
        <taxon>Clostridia</taxon>
        <taxon>Thermoanaerobacterales</taxon>
        <taxon>Thermoanaerobacteraceae</taxon>
        <taxon>Caldanaerobacter</taxon>
    </lineage>
</organism>
<evidence type="ECO:0000259" key="4">
    <source>
        <dbReference type="Pfam" id="PF25087"/>
    </source>
</evidence>
<dbReference type="AlphaFoldDB" id="A0A124FC94"/>
<protein>
    <submittedName>
        <fullName evidence="5">Nucleotidyltransferase</fullName>
    </submittedName>
</protein>
<dbReference type="Gene3D" id="2.160.10.10">
    <property type="entry name" value="Hexapeptide repeat proteins"/>
    <property type="match status" value="1"/>
</dbReference>
<reference evidence="5 6" key="1">
    <citation type="journal article" date="2018" name="Nat. Biotechnol.">
        <title>A standardized bacterial taxonomy based on genome phylogeny substantially revises the tree of life.</title>
        <authorList>
            <person name="Parks D.H."/>
            <person name="Chuvochina M."/>
            <person name="Waite D.W."/>
            <person name="Rinke C."/>
            <person name="Skarshewski A."/>
            <person name="Chaumeil P.A."/>
            <person name="Hugenholtz P."/>
        </authorList>
    </citation>
    <scope>NUCLEOTIDE SEQUENCE [LARGE SCALE GENOMIC DNA]</scope>
    <source>
        <strain evidence="5">UBA12544</strain>
    </source>
</reference>
<evidence type="ECO:0000313" key="6">
    <source>
        <dbReference type="Proteomes" id="UP000264445"/>
    </source>
</evidence>
<evidence type="ECO:0000259" key="3">
    <source>
        <dbReference type="Pfam" id="PF00483"/>
    </source>
</evidence>
<name>A0A124FC94_9THEO</name>
<dbReference type="Gene3D" id="3.90.550.10">
    <property type="entry name" value="Spore Coat Polysaccharide Biosynthesis Protein SpsA, Chain A"/>
    <property type="match status" value="1"/>
</dbReference>
<dbReference type="SUPFAM" id="SSF51161">
    <property type="entry name" value="Trimeric LpxA-like enzymes"/>
    <property type="match status" value="1"/>
</dbReference>
<dbReference type="SUPFAM" id="SSF53448">
    <property type="entry name" value="Nucleotide-diphospho-sugar transferases"/>
    <property type="match status" value="1"/>
</dbReference>
<accession>A0A124FC94</accession>
<dbReference type="InterPro" id="IPR029044">
    <property type="entry name" value="Nucleotide-diphossugar_trans"/>
</dbReference>
<keyword evidence="2 5" id="KW-0808">Transferase</keyword>
<dbReference type="EMBL" id="DOLB01000009">
    <property type="protein sequence ID" value="HBT48332.1"/>
    <property type="molecule type" value="Genomic_DNA"/>
</dbReference>
<dbReference type="GO" id="GO:0016740">
    <property type="term" value="F:transferase activity"/>
    <property type="evidence" value="ECO:0007669"/>
    <property type="project" value="UniProtKB-KW"/>
</dbReference>
<dbReference type="FunFam" id="3.90.550.10:FF:000013">
    <property type="entry name" value="mannose-1-phosphate guanyltransferase beta"/>
    <property type="match status" value="1"/>
</dbReference>
<dbReference type="CDD" id="cd04181">
    <property type="entry name" value="NTP_transferase"/>
    <property type="match status" value="1"/>
</dbReference>
<evidence type="ECO:0000256" key="2">
    <source>
        <dbReference type="ARBA" id="ARBA00022679"/>
    </source>
</evidence>
<feature type="domain" description="Mannose-1-phosphate guanyltransferase C-terminal" evidence="4">
    <location>
        <begin position="262"/>
        <end position="337"/>
    </location>
</feature>
<dbReference type="InterPro" id="IPR050486">
    <property type="entry name" value="Mannose-1P_guanyltransferase"/>
</dbReference>
<dbReference type="InterPro" id="IPR056729">
    <property type="entry name" value="GMPPB_C"/>
</dbReference>
<evidence type="ECO:0000256" key="1">
    <source>
        <dbReference type="ARBA" id="ARBA00007274"/>
    </source>
</evidence>
<dbReference type="InterPro" id="IPR011004">
    <property type="entry name" value="Trimer_LpxA-like_sf"/>
</dbReference>
<evidence type="ECO:0000313" key="5">
    <source>
        <dbReference type="EMBL" id="HBT48332.1"/>
    </source>
</evidence>
<dbReference type="Pfam" id="PF00483">
    <property type="entry name" value="NTP_transferase"/>
    <property type="match status" value="1"/>
</dbReference>
<proteinExistence type="inferred from homology"/>
<feature type="domain" description="Nucleotidyl transferase" evidence="3">
    <location>
        <begin position="2"/>
        <end position="234"/>
    </location>
</feature>
<dbReference type="RefSeq" id="WP_278428478.1">
    <property type="nucleotide sequence ID" value="NZ_DOLB01000009.1"/>
</dbReference>
<dbReference type="Proteomes" id="UP000264445">
    <property type="component" value="Unassembled WGS sequence"/>
</dbReference>
<gene>
    <name evidence="5" type="ORF">DEA61_00315</name>
</gene>